<dbReference type="KEGG" id="cam:101515481"/>
<feature type="domain" description="Bromo" evidence="6">
    <location>
        <begin position="110"/>
        <end position="185"/>
    </location>
</feature>
<dbReference type="PROSITE" id="PS50014">
    <property type="entry name" value="BROMODOMAIN_2"/>
    <property type="match status" value="1"/>
</dbReference>
<evidence type="ECO:0000259" key="6">
    <source>
        <dbReference type="PROSITE" id="PS50014"/>
    </source>
</evidence>
<name>A0A1S2XER5_CICAR</name>
<dbReference type="Pfam" id="PF17035">
    <property type="entry name" value="BET"/>
    <property type="match status" value="1"/>
</dbReference>
<keyword evidence="2 4" id="KW-0103">Bromodomain</keyword>
<reference evidence="9" key="2">
    <citation type="submission" date="2025-08" db="UniProtKB">
        <authorList>
            <consortium name="RefSeq"/>
        </authorList>
    </citation>
    <scope>IDENTIFICATION</scope>
    <source>
        <tissue evidence="9">Etiolated seedlings</tissue>
    </source>
</reference>
<dbReference type="Proteomes" id="UP000087171">
    <property type="component" value="Chromosome Ca1"/>
</dbReference>
<evidence type="ECO:0000256" key="3">
    <source>
        <dbReference type="ARBA" id="ARBA00023163"/>
    </source>
</evidence>
<evidence type="ECO:0000313" key="9">
    <source>
        <dbReference type="RefSeq" id="XP_004488228.1"/>
    </source>
</evidence>
<dbReference type="PRINTS" id="PR00503">
    <property type="entry name" value="BROMODOMAIN"/>
</dbReference>
<dbReference type="InterPro" id="IPR001487">
    <property type="entry name" value="Bromodomain"/>
</dbReference>
<dbReference type="GeneID" id="101515481"/>
<evidence type="ECO:0000256" key="1">
    <source>
        <dbReference type="ARBA" id="ARBA00023015"/>
    </source>
</evidence>
<dbReference type="AlphaFoldDB" id="A0A1S2XER5"/>
<feature type="region of interest" description="Disordered" evidence="5">
    <location>
        <begin position="58"/>
        <end position="87"/>
    </location>
</feature>
<feature type="domain" description="NET" evidence="7">
    <location>
        <begin position="254"/>
        <end position="335"/>
    </location>
</feature>
<dbReference type="Pfam" id="PF00439">
    <property type="entry name" value="Bromodomain"/>
    <property type="match status" value="1"/>
</dbReference>
<sequence length="359" mass="41880">MNCSTELSMVHNFGEAAFNLITLENLNRYRYFVNELHNKVNTLEQQVQEVEQFFQFTDVQHNDGKNKGREKPHTGSKKPMQRVSGREATALEEMQEDIMRPFTKILNEITQHKWAWPFKEPVDVEGLQLHDYYEIIEKPMDFSTIKRKMEAKDGSGYKNVREIYADVRLIFKNAMRYNDEKNDIHVMAKTLLEKFEKKWLLLLPKIAKAESELSKEEAHEQLDKKLAKEATYGSMTRDLSTELSKVDMDLKNLKAVVTGQCRKLSRPEKFILVKGIPKLSPDNLLHALKIINESDPNFKHSTQMVTLDLDSQSDYTVWRLHMYVKKTLEVQATTEGITVTTHEESIEDKKNNSKRRRIG</sequence>
<evidence type="ECO:0000256" key="5">
    <source>
        <dbReference type="SAM" id="MobiDB-lite"/>
    </source>
</evidence>
<dbReference type="PANTHER" id="PTHR45926">
    <property type="entry name" value="OSJNBA0053K19.4 PROTEIN"/>
    <property type="match status" value="1"/>
</dbReference>
<organism evidence="8 9">
    <name type="scientific">Cicer arietinum</name>
    <name type="common">Chickpea</name>
    <name type="synonym">Garbanzo</name>
    <dbReference type="NCBI Taxonomy" id="3827"/>
    <lineage>
        <taxon>Eukaryota</taxon>
        <taxon>Viridiplantae</taxon>
        <taxon>Streptophyta</taxon>
        <taxon>Embryophyta</taxon>
        <taxon>Tracheophyta</taxon>
        <taxon>Spermatophyta</taxon>
        <taxon>Magnoliopsida</taxon>
        <taxon>eudicotyledons</taxon>
        <taxon>Gunneridae</taxon>
        <taxon>Pentapetalae</taxon>
        <taxon>rosids</taxon>
        <taxon>fabids</taxon>
        <taxon>Fabales</taxon>
        <taxon>Fabaceae</taxon>
        <taxon>Papilionoideae</taxon>
        <taxon>50 kb inversion clade</taxon>
        <taxon>NPAAA clade</taxon>
        <taxon>Hologalegina</taxon>
        <taxon>IRL clade</taxon>
        <taxon>Cicereae</taxon>
        <taxon>Cicer</taxon>
    </lineage>
</organism>
<dbReference type="SUPFAM" id="SSF47370">
    <property type="entry name" value="Bromodomain"/>
    <property type="match status" value="1"/>
</dbReference>
<dbReference type="SMART" id="SM00297">
    <property type="entry name" value="BROMO"/>
    <property type="match status" value="1"/>
</dbReference>
<dbReference type="eggNOG" id="KOG1474">
    <property type="taxonomic scope" value="Eukaryota"/>
</dbReference>
<keyword evidence="3" id="KW-0804">Transcription</keyword>
<proteinExistence type="predicted"/>
<keyword evidence="8" id="KW-1185">Reference proteome</keyword>
<feature type="compositionally biased region" description="Basic and acidic residues" evidence="5">
    <location>
        <begin position="60"/>
        <end position="73"/>
    </location>
</feature>
<protein>
    <submittedName>
        <fullName evidence="9">Transcription factor GTE1-like isoform X1</fullName>
    </submittedName>
</protein>
<evidence type="ECO:0000256" key="4">
    <source>
        <dbReference type="PROSITE-ProRule" id="PRU00035"/>
    </source>
</evidence>
<dbReference type="Gene3D" id="1.20.1270.220">
    <property type="match status" value="1"/>
</dbReference>
<dbReference type="RefSeq" id="XP_004488228.1">
    <property type="nucleotide sequence ID" value="XM_004488171.3"/>
</dbReference>
<gene>
    <name evidence="9" type="primary">LOC101515481</name>
</gene>
<dbReference type="PROSITE" id="PS51525">
    <property type="entry name" value="NET"/>
    <property type="match status" value="1"/>
</dbReference>
<evidence type="ECO:0000256" key="2">
    <source>
        <dbReference type="ARBA" id="ARBA00023117"/>
    </source>
</evidence>
<dbReference type="STRING" id="3827.A0A1S2XER5"/>
<dbReference type="InterPro" id="IPR036427">
    <property type="entry name" value="Bromodomain-like_sf"/>
</dbReference>
<accession>A0A1S2XER5</accession>
<dbReference type="PaxDb" id="3827-XP_004488228.1"/>
<evidence type="ECO:0000259" key="7">
    <source>
        <dbReference type="PROSITE" id="PS51525"/>
    </source>
</evidence>
<dbReference type="OrthoDB" id="21449at2759"/>
<evidence type="ECO:0000313" key="8">
    <source>
        <dbReference type="Proteomes" id="UP000087171"/>
    </source>
</evidence>
<dbReference type="Gene3D" id="1.20.920.10">
    <property type="entry name" value="Bromodomain-like"/>
    <property type="match status" value="1"/>
</dbReference>
<reference evidence="8" key="1">
    <citation type="journal article" date="2013" name="Nat. Biotechnol.">
        <title>Draft genome sequence of chickpea (Cicer arietinum) provides a resource for trait improvement.</title>
        <authorList>
            <person name="Varshney R.K."/>
            <person name="Song C."/>
            <person name="Saxena R.K."/>
            <person name="Azam S."/>
            <person name="Yu S."/>
            <person name="Sharpe A.G."/>
            <person name="Cannon S."/>
            <person name="Baek J."/>
            <person name="Rosen B.D."/>
            <person name="Tar'an B."/>
            <person name="Millan T."/>
            <person name="Zhang X."/>
            <person name="Ramsay L.D."/>
            <person name="Iwata A."/>
            <person name="Wang Y."/>
            <person name="Nelson W."/>
            <person name="Farmer A.D."/>
            <person name="Gaur P.M."/>
            <person name="Soderlund C."/>
            <person name="Penmetsa R.V."/>
            <person name="Xu C."/>
            <person name="Bharti A.K."/>
            <person name="He W."/>
            <person name="Winter P."/>
            <person name="Zhao S."/>
            <person name="Hane J.K."/>
            <person name="Carrasquilla-Garcia N."/>
            <person name="Condie J.A."/>
            <person name="Upadhyaya H.D."/>
            <person name="Luo M.C."/>
            <person name="Thudi M."/>
            <person name="Gowda C.L."/>
            <person name="Singh N.P."/>
            <person name="Lichtenzveig J."/>
            <person name="Gali K.K."/>
            <person name="Rubio J."/>
            <person name="Nadarajan N."/>
            <person name="Dolezel J."/>
            <person name="Bansal K.C."/>
            <person name="Xu X."/>
            <person name="Edwards D."/>
            <person name="Zhang G."/>
            <person name="Kahl G."/>
            <person name="Gil J."/>
            <person name="Singh K.B."/>
            <person name="Datta S.K."/>
            <person name="Jackson S.A."/>
            <person name="Wang J."/>
            <person name="Cook D.R."/>
        </authorList>
    </citation>
    <scope>NUCLEOTIDE SEQUENCE [LARGE SCALE GENOMIC DNA]</scope>
    <source>
        <strain evidence="8">cv. CDC Frontier</strain>
    </source>
</reference>
<keyword evidence="1" id="KW-0805">Transcription regulation</keyword>
<dbReference type="InterPro" id="IPR038336">
    <property type="entry name" value="NET_sf"/>
</dbReference>
<dbReference type="InterPro" id="IPR027353">
    <property type="entry name" value="NET_dom"/>
</dbReference>